<keyword evidence="6 9" id="KW-0328">Glycosyltransferase</keyword>
<comment type="subunit">
    <text evidence="4 9">Homodimer.</text>
</comment>
<comment type="catalytic activity">
    <reaction evidence="9">
        <text>orotidine 5'-phosphate + diphosphate = orotate + 5-phospho-alpha-D-ribose 1-diphosphate</text>
        <dbReference type="Rhea" id="RHEA:10380"/>
        <dbReference type="ChEBI" id="CHEBI:30839"/>
        <dbReference type="ChEBI" id="CHEBI:33019"/>
        <dbReference type="ChEBI" id="CHEBI:57538"/>
        <dbReference type="ChEBI" id="CHEBI:58017"/>
        <dbReference type="EC" id="2.4.2.10"/>
    </reaction>
</comment>
<keyword evidence="9" id="KW-0460">Magnesium</keyword>
<keyword evidence="7 9" id="KW-0808">Transferase</keyword>
<reference evidence="11" key="2">
    <citation type="submission" date="2021-01" db="EMBL/GenBank/DDBJ databases">
        <authorList>
            <person name="Hahn C.R."/>
            <person name="Youssef N.H."/>
            <person name="Elshahed M."/>
        </authorList>
    </citation>
    <scope>NUCLEOTIDE SEQUENCE</scope>
    <source>
        <strain evidence="11">Zod_Metabat.24</strain>
    </source>
</reference>
<dbReference type="EC" id="2.4.2.10" evidence="5 9"/>
<dbReference type="HAMAP" id="MF_01208">
    <property type="entry name" value="PyrE"/>
    <property type="match status" value="1"/>
</dbReference>
<gene>
    <name evidence="9 11" type="primary">pyrE</name>
    <name evidence="11" type="ORF">JW984_05795</name>
</gene>
<evidence type="ECO:0000256" key="6">
    <source>
        <dbReference type="ARBA" id="ARBA00022676"/>
    </source>
</evidence>
<feature type="binding site" description="in other chain" evidence="9">
    <location>
        <position position="102"/>
    </location>
    <ligand>
        <name>5-phospho-alpha-D-ribose 1-diphosphate</name>
        <dbReference type="ChEBI" id="CHEBI:58017"/>
        <note>ligand shared between dimeric partners</note>
    </ligand>
</feature>
<evidence type="ECO:0000259" key="10">
    <source>
        <dbReference type="Pfam" id="PF00156"/>
    </source>
</evidence>
<organism evidence="11 12">
    <name type="scientific">Candidatus Zymogenus saltonus</name>
    <dbReference type="NCBI Taxonomy" id="2844893"/>
    <lineage>
        <taxon>Bacteria</taxon>
        <taxon>Deltaproteobacteria</taxon>
        <taxon>Candidatus Zymogenia</taxon>
        <taxon>Candidatus Zymogeniales</taxon>
        <taxon>Candidatus Zymogenaceae</taxon>
        <taxon>Candidatus Zymogenus</taxon>
    </lineage>
</organism>
<evidence type="ECO:0000256" key="8">
    <source>
        <dbReference type="ARBA" id="ARBA00022975"/>
    </source>
</evidence>
<dbReference type="GO" id="GO:0006207">
    <property type="term" value="P:'de novo' pyrimidine nucleobase biosynthetic process"/>
    <property type="evidence" value="ECO:0007669"/>
    <property type="project" value="TreeGrafter"/>
</dbReference>
<evidence type="ECO:0000313" key="11">
    <source>
        <dbReference type="EMBL" id="MBN1572695.1"/>
    </source>
</evidence>
<feature type="binding site" evidence="9">
    <location>
        <position position="101"/>
    </location>
    <ligand>
        <name>5-phospho-alpha-D-ribose 1-diphosphate</name>
        <dbReference type="ChEBI" id="CHEBI:58017"/>
        <note>ligand shared between dimeric partners</note>
    </ligand>
</feature>
<evidence type="ECO:0000256" key="5">
    <source>
        <dbReference type="ARBA" id="ARBA00011971"/>
    </source>
</evidence>
<sequence>MEELKRRTIGLLLTSGAVRFGEFRLKSGRMSPYFVNLGDLADGRAISELAGLMADKIKADTGLEGFDVVFGPAYKGIVLASALTSSLYERYDVVKGFAYDRKESKTHGEGGDFIGTDLEGKRVLLVDDVITDGKTKIDAIDRLEGETKAEVVGILVVVDRMERGGDGRVFSKVIEDKCNVKVSSLISVIDIIEHIEAAGADGLGISAEVLVELKRFVDYPKE</sequence>
<dbReference type="GO" id="GO:0046132">
    <property type="term" value="P:pyrimidine ribonucleoside biosynthetic process"/>
    <property type="evidence" value="ECO:0007669"/>
    <property type="project" value="TreeGrafter"/>
</dbReference>
<evidence type="ECO:0000256" key="7">
    <source>
        <dbReference type="ARBA" id="ARBA00022679"/>
    </source>
</evidence>
<comment type="cofactor">
    <cofactor evidence="9">
        <name>Mg(2+)</name>
        <dbReference type="ChEBI" id="CHEBI:18420"/>
    </cofactor>
</comment>
<comment type="function">
    <text evidence="1 9">Catalyzes the transfer of a ribosyl phosphate group from 5-phosphoribose 1-diphosphate to orotate, leading to the formation of orotidine monophosphate (OMP).</text>
</comment>
<dbReference type="PANTHER" id="PTHR46683">
    <property type="entry name" value="OROTATE PHOSPHORIBOSYLTRANSFERASE 1-RELATED"/>
    <property type="match status" value="1"/>
</dbReference>
<dbReference type="SUPFAM" id="SSF53271">
    <property type="entry name" value="PRTase-like"/>
    <property type="match status" value="1"/>
</dbReference>
<feature type="binding site" evidence="9">
    <location>
        <position position="160"/>
    </location>
    <ligand>
        <name>orotate</name>
        <dbReference type="ChEBI" id="CHEBI:30839"/>
    </ligand>
</feature>
<dbReference type="InterPro" id="IPR004467">
    <property type="entry name" value="Or_phspho_trans_dom"/>
</dbReference>
<dbReference type="Gene3D" id="3.40.50.2020">
    <property type="match status" value="1"/>
</dbReference>
<dbReference type="Proteomes" id="UP000809273">
    <property type="component" value="Unassembled WGS sequence"/>
</dbReference>
<dbReference type="GO" id="GO:0004588">
    <property type="term" value="F:orotate phosphoribosyltransferase activity"/>
    <property type="evidence" value="ECO:0007669"/>
    <property type="project" value="UniProtKB-UniRule"/>
</dbReference>
<feature type="binding site" evidence="9">
    <location>
        <position position="131"/>
    </location>
    <ligand>
        <name>orotate</name>
        <dbReference type="ChEBI" id="CHEBI:30839"/>
    </ligand>
</feature>
<dbReference type="GO" id="GO:0044205">
    <property type="term" value="P:'de novo' UMP biosynthetic process"/>
    <property type="evidence" value="ECO:0007669"/>
    <property type="project" value="UniProtKB-UniRule"/>
</dbReference>
<evidence type="ECO:0000256" key="9">
    <source>
        <dbReference type="HAMAP-Rule" id="MF_01208"/>
    </source>
</evidence>
<accession>A0A9D8KCN5</accession>
<dbReference type="PANTHER" id="PTHR46683:SF1">
    <property type="entry name" value="OROTATE PHOSPHORIBOSYLTRANSFERASE 1-RELATED"/>
    <property type="match status" value="1"/>
</dbReference>
<dbReference type="NCBIfam" id="TIGR00336">
    <property type="entry name" value="pyrE"/>
    <property type="match status" value="1"/>
</dbReference>
<comment type="caution">
    <text evidence="9">Lacks conserved residue(s) required for the propagation of feature annotation.</text>
</comment>
<dbReference type="EMBL" id="JAFGIX010000027">
    <property type="protein sequence ID" value="MBN1572695.1"/>
    <property type="molecule type" value="Genomic_DNA"/>
</dbReference>
<dbReference type="InterPro" id="IPR029057">
    <property type="entry name" value="PRTase-like"/>
</dbReference>
<evidence type="ECO:0000256" key="1">
    <source>
        <dbReference type="ARBA" id="ARBA00003769"/>
    </source>
</evidence>
<evidence type="ECO:0000256" key="3">
    <source>
        <dbReference type="ARBA" id="ARBA00006340"/>
    </source>
</evidence>
<dbReference type="InterPro" id="IPR000836">
    <property type="entry name" value="PRTase_dom"/>
</dbReference>
<dbReference type="GO" id="GO:0000287">
    <property type="term" value="F:magnesium ion binding"/>
    <property type="evidence" value="ECO:0007669"/>
    <property type="project" value="UniProtKB-UniRule"/>
</dbReference>
<comment type="pathway">
    <text evidence="2 9">Pyrimidine metabolism; UMP biosynthesis via de novo pathway; UMP from orotate: step 1/2.</text>
</comment>
<evidence type="ECO:0000256" key="2">
    <source>
        <dbReference type="ARBA" id="ARBA00004889"/>
    </source>
</evidence>
<evidence type="ECO:0000313" key="12">
    <source>
        <dbReference type="Proteomes" id="UP000809273"/>
    </source>
</evidence>
<reference evidence="11" key="1">
    <citation type="journal article" date="2021" name="Environ. Microbiol.">
        <title>Genomic characterization of three novel Desulfobacterota classes expand the metabolic and phylogenetic diversity of the phylum.</title>
        <authorList>
            <person name="Murphy C.L."/>
            <person name="Biggerstaff J."/>
            <person name="Eichhorn A."/>
            <person name="Ewing E."/>
            <person name="Shahan R."/>
            <person name="Soriano D."/>
            <person name="Stewart S."/>
            <person name="VanMol K."/>
            <person name="Walker R."/>
            <person name="Walters P."/>
            <person name="Elshahed M.S."/>
            <person name="Youssef N.H."/>
        </authorList>
    </citation>
    <scope>NUCLEOTIDE SEQUENCE</scope>
    <source>
        <strain evidence="11">Zod_Metabat.24</strain>
    </source>
</reference>
<dbReference type="CDD" id="cd06223">
    <property type="entry name" value="PRTases_typeI"/>
    <property type="match status" value="1"/>
</dbReference>
<proteinExistence type="inferred from homology"/>
<feature type="binding site" description="in other chain" evidence="9">
    <location>
        <position position="26"/>
    </location>
    <ligand>
        <name>5-phospho-alpha-D-ribose 1-diphosphate</name>
        <dbReference type="ChEBI" id="CHEBI:58017"/>
        <note>ligand shared between dimeric partners</note>
    </ligand>
</feature>
<comment type="similarity">
    <text evidence="3 9">Belongs to the purine/pyrimidine phosphoribosyltransferase family. PyrE subfamily.</text>
</comment>
<dbReference type="AlphaFoldDB" id="A0A9D8KCN5"/>
<feature type="binding site" evidence="9">
    <location>
        <position position="107"/>
    </location>
    <ligand>
        <name>5-phospho-alpha-D-ribose 1-diphosphate</name>
        <dbReference type="ChEBI" id="CHEBI:58017"/>
        <note>ligand shared between dimeric partners</note>
    </ligand>
</feature>
<feature type="domain" description="Phosphoribosyltransferase" evidence="10">
    <location>
        <begin position="47"/>
        <end position="166"/>
    </location>
</feature>
<evidence type="ECO:0000256" key="4">
    <source>
        <dbReference type="ARBA" id="ARBA00011738"/>
    </source>
</evidence>
<feature type="binding site" description="in other chain" evidence="9">
    <location>
        <begin position="127"/>
        <end position="135"/>
    </location>
    <ligand>
        <name>5-phospho-alpha-D-ribose 1-diphosphate</name>
        <dbReference type="ChEBI" id="CHEBI:58017"/>
        <note>ligand shared between dimeric partners</note>
    </ligand>
</feature>
<feature type="binding site" evidence="9">
    <location>
        <position position="105"/>
    </location>
    <ligand>
        <name>5-phospho-alpha-D-ribose 1-diphosphate</name>
        <dbReference type="ChEBI" id="CHEBI:58017"/>
        <note>ligand shared between dimeric partners</note>
    </ligand>
</feature>
<name>A0A9D8KCN5_9DELT</name>
<dbReference type="GO" id="GO:0005737">
    <property type="term" value="C:cytoplasm"/>
    <property type="evidence" value="ECO:0007669"/>
    <property type="project" value="TreeGrafter"/>
</dbReference>
<dbReference type="Pfam" id="PF00156">
    <property type="entry name" value="Pribosyltran"/>
    <property type="match status" value="1"/>
</dbReference>
<comment type="caution">
    <text evidence="11">The sequence shown here is derived from an EMBL/GenBank/DDBJ whole genome shotgun (WGS) entry which is preliminary data.</text>
</comment>
<keyword evidence="8 9" id="KW-0665">Pyrimidine biosynthesis</keyword>
<dbReference type="InterPro" id="IPR023031">
    <property type="entry name" value="OPRT"/>
</dbReference>
<protein>
    <recommendedName>
        <fullName evidence="5 9">Orotate phosphoribosyltransferase</fullName>
        <shortName evidence="9">OPRT</shortName>
        <shortName evidence="9">OPRTase</shortName>
        <ecNumber evidence="5 9">2.4.2.10</ecNumber>
    </recommendedName>
</protein>
<feature type="binding site" description="in other chain" evidence="9">
    <location>
        <begin position="74"/>
        <end position="75"/>
    </location>
    <ligand>
        <name>5-phospho-alpha-D-ribose 1-diphosphate</name>
        <dbReference type="ChEBI" id="CHEBI:58017"/>
        <note>ligand shared between dimeric partners</note>
    </ligand>
</feature>